<reference evidence="1" key="1">
    <citation type="submission" date="2020-02" db="EMBL/GenBank/DDBJ databases">
        <authorList>
            <person name="Meier V. D."/>
        </authorList>
    </citation>
    <scope>NUCLEOTIDE SEQUENCE</scope>
    <source>
        <strain evidence="1">AVDCRST_MAG01</strain>
    </source>
</reference>
<proteinExistence type="predicted"/>
<organism evidence="1">
    <name type="scientific">uncultured Rubrobacteraceae bacterium</name>
    <dbReference type="NCBI Taxonomy" id="349277"/>
    <lineage>
        <taxon>Bacteria</taxon>
        <taxon>Bacillati</taxon>
        <taxon>Actinomycetota</taxon>
        <taxon>Rubrobacteria</taxon>
        <taxon>Rubrobacterales</taxon>
        <taxon>Rubrobacteraceae</taxon>
        <taxon>environmental samples</taxon>
    </lineage>
</organism>
<evidence type="ECO:0000313" key="1">
    <source>
        <dbReference type="EMBL" id="CAA9442913.1"/>
    </source>
</evidence>
<dbReference type="AlphaFoldDB" id="A0A6J4QNY4"/>
<protein>
    <submittedName>
        <fullName evidence="1">Uncharacterized protein</fullName>
    </submittedName>
</protein>
<dbReference type="EMBL" id="CADCUW010000495">
    <property type="protein sequence ID" value="CAA9442913.1"/>
    <property type="molecule type" value="Genomic_DNA"/>
</dbReference>
<sequence length="116" mass="13078">MVVLIAVQPRSYRQVIGQTIQALRPHIEMVVLEPSTLGARVTRLDPDLVFADRPDDAGVPTGRPAWVEFRPYEEPPARVCLAGRTWELEEVELSDLLSIVDEVEELSRTRRDPGDC</sequence>
<name>A0A6J4QNY4_9ACTN</name>
<gene>
    <name evidence="1" type="ORF">AVDCRST_MAG01-01-3816</name>
</gene>
<accession>A0A6J4QNY4</accession>